<dbReference type="Pfam" id="PF02586">
    <property type="entry name" value="SRAP"/>
    <property type="match status" value="1"/>
</dbReference>
<feature type="region of interest" description="Disordered" evidence="8">
    <location>
        <begin position="274"/>
        <end position="298"/>
    </location>
</feature>
<gene>
    <name evidence="9" type="ORF">THAPSDRAFT_11193</name>
</gene>
<keyword evidence="7" id="KW-0456">Lyase</keyword>
<dbReference type="GO" id="GO:0016829">
    <property type="term" value="F:lyase activity"/>
    <property type="evidence" value="ECO:0007669"/>
    <property type="project" value="UniProtKB-KW"/>
</dbReference>
<evidence type="ECO:0000256" key="6">
    <source>
        <dbReference type="ARBA" id="ARBA00023125"/>
    </source>
</evidence>
<dbReference type="AlphaFoldDB" id="B8LDB7"/>
<dbReference type="GO" id="GO:0106300">
    <property type="term" value="P:protein-DNA covalent cross-linking repair"/>
    <property type="evidence" value="ECO:0007669"/>
    <property type="project" value="InterPro"/>
</dbReference>
<keyword evidence="10" id="KW-1185">Reference proteome</keyword>
<dbReference type="RefSeq" id="XP_002296957.1">
    <property type="nucleotide sequence ID" value="XM_002296921.1"/>
</dbReference>
<dbReference type="KEGG" id="tps:THAPSDRAFT_11193"/>
<evidence type="ECO:0000313" key="9">
    <source>
        <dbReference type="EMBL" id="EED86685.1"/>
    </source>
</evidence>
<evidence type="ECO:0000256" key="7">
    <source>
        <dbReference type="ARBA" id="ARBA00023239"/>
    </source>
</evidence>
<dbReference type="GO" id="GO:0003697">
    <property type="term" value="F:single-stranded DNA binding"/>
    <property type="evidence" value="ECO:0007669"/>
    <property type="project" value="InterPro"/>
</dbReference>
<dbReference type="EMBL" id="DS999419">
    <property type="protein sequence ID" value="EED86685.1"/>
    <property type="molecule type" value="Genomic_DNA"/>
</dbReference>
<dbReference type="InParanoid" id="B8LDB7"/>
<dbReference type="Gene3D" id="3.90.1680.10">
    <property type="entry name" value="SOS response associated peptidase-like"/>
    <property type="match status" value="1"/>
</dbReference>
<feature type="region of interest" description="Disordered" evidence="8">
    <location>
        <begin position="338"/>
        <end position="391"/>
    </location>
</feature>
<feature type="region of interest" description="Disordered" evidence="8">
    <location>
        <begin position="22"/>
        <end position="55"/>
    </location>
</feature>
<dbReference type="InterPro" id="IPR036590">
    <property type="entry name" value="SRAP-like"/>
</dbReference>
<dbReference type="PANTHER" id="PTHR13604">
    <property type="entry name" value="DC12-RELATED"/>
    <property type="match status" value="1"/>
</dbReference>
<evidence type="ECO:0000256" key="2">
    <source>
        <dbReference type="ARBA" id="ARBA00022670"/>
    </source>
</evidence>
<dbReference type="OMA" id="WLHPRQP"/>
<accession>B8LDB7</accession>
<keyword evidence="4" id="KW-0378">Hydrolase</keyword>
<evidence type="ECO:0000256" key="3">
    <source>
        <dbReference type="ARBA" id="ARBA00022763"/>
    </source>
</evidence>
<dbReference type="HOGENOM" id="CLU_610471_0_0_1"/>
<evidence type="ECO:0000313" key="10">
    <source>
        <dbReference type="Proteomes" id="UP000001449"/>
    </source>
</evidence>
<evidence type="ECO:0000256" key="4">
    <source>
        <dbReference type="ARBA" id="ARBA00022801"/>
    </source>
</evidence>
<dbReference type="InterPro" id="IPR003738">
    <property type="entry name" value="SRAP"/>
</dbReference>
<dbReference type="PANTHER" id="PTHR13604:SF0">
    <property type="entry name" value="ABASIC SITE PROCESSING PROTEIN HMCES"/>
    <property type="match status" value="1"/>
</dbReference>
<evidence type="ECO:0008006" key="11">
    <source>
        <dbReference type="Google" id="ProtNLM"/>
    </source>
</evidence>
<proteinExistence type="inferred from homology"/>
<evidence type="ECO:0000256" key="1">
    <source>
        <dbReference type="ARBA" id="ARBA00008136"/>
    </source>
</evidence>
<keyword evidence="2" id="KW-0645">Protease</keyword>
<dbReference type="GeneID" id="7446313"/>
<evidence type="ECO:0000256" key="8">
    <source>
        <dbReference type="SAM" id="MobiDB-lite"/>
    </source>
</evidence>
<sequence>MCGRAAYSSRTVSAAATVLNTADCHSGGVGPKNSSVGEGDCDEKPSSRAQHHHQSTAININVPNVQDINNMSPGNVAHVFRRNPTTSATTHTIECTPMIWGLIPQHQHGTHLKPHHLPSHPQFSASPHYTMFNARSETIYEKSSFSGLISSGQTCVFAVDGYYEWTTTPTDIEKRKQPYFVCNKDKSPLFLAGLWSCVKTGRDIIQGESSGDRKDETIATFTILTTHAHHPSLSWLHPRQPVILWDGKTVLEWLLRPNRKLVEKFLAVVPLERKREDDDNQQQKQPHPTTLPRESALSVYPVTKRMSDGKYHGQDCTTEVKLATVPDISTYFTCGGGSTTKRTKVEQSPMTAEGSPPKRLKVDTFNPSYSPTMKHKQTNIPPSPVKDEEHGKKDSSWACSSCTFIHVGKSKANYLSCEVCGCTREHDAMGTARQSSSPAAWGSLRSPSK</sequence>
<protein>
    <recommendedName>
        <fullName evidence="11">Embryonic stem cell-specific 5-hydroxymethylcytosine-binding protein</fullName>
    </recommendedName>
</protein>
<feature type="region of interest" description="Disordered" evidence="8">
    <location>
        <begin position="429"/>
        <end position="449"/>
    </location>
</feature>
<evidence type="ECO:0000256" key="5">
    <source>
        <dbReference type="ARBA" id="ARBA00023124"/>
    </source>
</evidence>
<dbReference type="Proteomes" id="UP000001449">
    <property type="component" value="Unassembled WGS sequence"/>
</dbReference>
<keyword evidence="6" id="KW-0238">DNA-binding</keyword>
<dbReference type="SUPFAM" id="SSF143081">
    <property type="entry name" value="BB1717-like"/>
    <property type="match status" value="1"/>
</dbReference>
<reference evidence="9 10" key="2">
    <citation type="journal article" date="2008" name="Nature">
        <title>The Phaeodactylum genome reveals the evolutionary history of diatom genomes.</title>
        <authorList>
            <person name="Bowler C."/>
            <person name="Allen A.E."/>
            <person name="Badger J.H."/>
            <person name="Grimwood J."/>
            <person name="Jabbari K."/>
            <person name="Kuo A."/>
            <person name="Maheswari U."/>
            <person name="Martens C."/>
            <person name="Maumus F."/>
            <person name="Otillar R.P."/>
            <person name="Rayko E."/>
            <person name="Salamov A."/>
            <person name="Vandepoele K."/>
            <person name="Beszteri B."/>
            <person name="Gruber A."/>
            <person name="Heijde M."/>
            <person name="Katinka M."/>
            <person name="Mock T."/>
            <person name="Valentin K."/>
            <person name="Verret F."/>
            <person name="Berges J.A."/>
            <person name="Brownlee C."/>
            <person name="Cadoret J.P."/>
            <person name="Chiovitti A."/>
            <person name="Choi C.J."/>
            <person name="Coesel S."/>
            <person name="De Martino A."/>
            <person name="Detter J.C."/>
            <person name="Durkin C."/>
            <person name="Falciatore A."/>
            <person name="Fournet J."/>
            <person name="Haruta M."/>
            <person name="Huysman M.J."/>
            <person name="Jenkins B.D."/>
            <person name="Jiroutova K."/>
            <person name="Jorgensen R.E."/>
            <person name="Joubert Y."/>
            <person name="Kaplan A."/>
            <person name="Kroger N."/>
            <person name="Kroth P.G."/>
            <person name="La Roche J."/>
            <person name="Lindquist E."/>
            <person name="Lommer M."/>
            <person name="Martin-Jezequel V."/>
            <person name="Lopez P.J."/>
            <person name="Lucas S."/>
            <person name="Mangogna M."/>
            <person name="McGinnis K."/>
            <person name="Medlin L.K."/>
            <person name="Montsant A."/>
            <person name="Oudot-Le Secq M.P."/>
            <person name="Napoli C."/>
            <person name="Obornik M."/>
            <person name="Parker M.S."/>
            <person name="Petit J.L."/>
            <person name="Porcel B.M."/>
            <person name="Poulsen N."/>
            <person name="Robison M."/>
            <person name="Rychlewski L."/>
            <person name="Rynearson T.A."/>
            <person name="Schmutz J."/>
            <person name="Shapiro H."/>
            <person name="Siaut M."/>
            <person name="Stanley M."/>
            <person name="Sussman M.R."/>
            <person name="Taylor A.R."/>
            <person name="Vardi A."/>
            <person name="von Dassow P."/>
            <person name="Vyverman W."/>
            <person name="Willis A."/>
            <person name="Wyrwicz L.S."/>
            <person name="Rokhsar D.S."/>
            <person name="Weissenbach J."/>
            <person name="Armbrust E.V."/>
            <person name="Green B.R."/>
            <person name="Van de Peer Y."/>
            <person name="Grigoriev I.V."/>
        </authorList>
    </citation>
    <scope>NUCLEOTIDE SEQUENCE [LARGE SCALE GENOMIC DNA]</scope>
    <source>
        <strain evidence="9 10">CCMP1335</strain>
    </source>
</reference>
<dbReference type="eggNOG" id="KOG2618">
    <property type="taxonomic scope" value="Eukaryota"/>
</dbReference>
<dbReference type="GO" id="GO:0006508">
    <property type="term" value="P:proteolysis"/>
    <property type="evidence" value="ECO:0007669"/>
    <property type="project" value="UniProtKB-KW"/>
</dbReference>
<organism evidence="9 10">
    <name type="scientific">Thalassiosira pseudonana</name>
    <name type="common">Marine diatom</name>
    <name type="synonym">Cyclotella nana</name>
    <dbReference type="NCBI Taxonomy" id="35128"/>
    <lineage>
        <taxon>Eukaryota</taxon>
        <taxon>Sar</taxon>
        <taxon>Stramenopiles</taxon>
        <taxon>Ochrophyta</taxon>
        <taxon>Bacillariophyta</taxon>
        <taxon>Coscinodiscophyceae</taxon>
        <taxon>Thalassiosirophycidae</taxon>
        <taxon>Thalassiosirales</taxon>
        <taxon>Thalassiosiraceae</taxon>
        <taxon>Thalassiosira</taxon>
    </lineage>
</organism>
<dbReference type="GO" id="GO:0008233">
    <property type="term" value="F:peptidase activity"/>
    <property type="evidence" value="ECO:0007669"/>
    <property type="project" value="UniProtKB-KW"/>
</dbReference>
<reference evidence="9 10" key="1">
    <citation type="journal article" date="2004" name="Science">
        <title>The genome of the diatom Thalassiosira pseudonana: ecology, evolution, and metabolism.</title>
        <authorList>
            <person name="Armbrust E.V."/>
            <person name="Berges J.A."/>
            <person name="Bowler C."/>
            <person name="Green B.R."/>
            <person name="Martinez D."/>
            <person name="Putnam N.H."/>
            <person name="Zhou S."/>
            <person name="Allen A.E."/>
            <person name="Apt K.E."/>
            <person name="Bechner M."/>
            <person name="Brzezinski M.A."/>
            <person name="Chaal B.K."/>
            <person name="Chiovitti A."/>
            <person name="Davis A.K."/>
            <person name="Demarest M.S."/>
            <person name="Detter J.C."/>
            <person name="Glavina T."/>
            <person name="Goodstein D."/>
            <person name="Hadi M.Z."/>
            <person name="Hellsten U."/>
            <person name="Hildebrand M."/>
            <person name="Jenkins B.D."/>
            <person name="Jurka J."/>
            <person name="Kapitonov V.V."/>
            <person name="Kroger N."/>
            <person name="Lau W.W."/>
            <person name="Lane T.W."/>
            <person name="Larimer F.W."/>
            <person name="Lippmeier J.C."/>
            <person name="Lucas S."/>
            <person name="Medina M."/>
            <person name="Montsant A."/>
            <person name="Obornik M."/>
            <person name="Parker M.S."/>
            <person name="Palenik B."/>
            <person name="Pazour G.J."/>
            <person name="Richardson P.M."/>
            <person name="Rynearson T.A."/>
            <person name="Saito M.A."/>
            <person name="Schwartz D.C."/>
            <person name="Thamatrakoln K."/>
            <person name="Valentin K."/>
            <person name="Vardi A."/>
            <person name="Wilkerson F.P."/>
            <person name="Rokhsar D.S."/>
        </authorList>
    </citation>
    <scope>NUCLEOTIDE SEQUENCE [LARGE SCALE GENOMIC DNA]</scope>
    <source>
        <strain evidence="9 10">CCMP1335</strain>
    </source>
</reference>
<dbReference type="PaxDb" id="35128-Thaps11193"/>
<name>B8LDB7_THAPS</name>
<keyword evidence="3" id="KW-0227">DNA damage</keyword>
<keyword evidence="5" id="KW-0190">Covalent protein-DNA linkage</keyword>
<comment type="similarity">
    <text evidence="1">Belongs to the SOS response-associated peptidase family.</text>
</comment>